<reference evidence="1 2" key="1">
    <citation type="submission" date="2019-04" db="EMBL/GenBank/DDBJ databases">
        <authorList>
            <person name="Feng G."/>
            <person name="Zhang J."/>
            <person name="Zhu H."/>
        </authorList>
    </citation>
    <scope>NUCLEOTIDE SEQUENCE [LARGE SCALE GENOMIC DNA]</scope>
    <source>
        <strain evidence="1 2">92R-1</strain>
    </source>
</reference>
<dbReference type="RefSeq" id="WP_135434204.1">
    <property type="nucleotide sequence ID" value="NZ_SRLA01000002.1"/>
</dbReference>
<comment type="caution">
    <text evidence="1">The sequence shown here is derived from an EMBL/GenBank/DDBJ whole genome shotgun (WGS) entry which is preliminary data.</text>
</comment>
<proteinExistence type="predicted"/>
<dbReference type="Proteomes" id="UP000298337">
    <property type="component" value="Unassembled WGS sequence"/>
</dbReference>
<dbReference type="Pfam" id="PF12099">
    <property type="entry name" value="DUF3575"/>
    <property type="match status" value="1"/>
</dbReference>
<gene>
    <name evidence="1" type="ORF">EU556_11325</name>
</gene>
<accession>A0A4Z0P7H7</accession>
<dbReference type="AlphaFoldDB" id="A0A4Z0P7H7"/>
<evidence type="ECO:0000313" key="2">
    <source>
        <dbReference type="Proteomes" id="UP000298337"/>
    </source>
</evidence>
<evidence type="ECO:0000313" key="1">
    <source>
        <dbReference type="EMBL" id="TGE08303.1"/>
    </source>
</evidence>
<dbReference type="InterPro" id="IPR021958">
    <property type="entry name" value="DUF3575"/>
</dbReference>
<name>A0A4Z0P7H7_9BACT</name>
<dbReference type="OrthoDB" id="882554at2"/>
<dbReference type="EMBL" id="SRLA01000002">
    <property type="protein sequence ID" value="TGE08303.1"/>
    <property type="molecule type" value="Genomic_DNA"/>
</dbReference>
<keyword evidence="2" id="KW-1185">Reference proteome</keyword>
<sequence length="200" mass="22332">MLAVFIRYSRLCYRQYFLLLLSLLCMTPVARGQTVTVKLSANPLLQVEERIPLSVALGAEVGPTPHSSLQMVGSYRHFSAPDAHPDQGLKAYLDYRYYFRPEQPATGLFASPFVGLGQLHLGAGDDPQFSLPRRRRTEREAGVVVGYQALYSWLTAELFAGPAYRWQTTSGDSGSMAYTTSTQFVWLRAGFTVGVRLKKQ</sequence>
<protein>
    <submittedName>
        <fullName evidence="1">DUF3575 domain-containing protein</fullName>
    </submittedName>
</protein>
<organism evidence="1 2">
    <name type="scientific">Hymenobacter fodinae</name>
    <dbReference type="NCBI Taxonomy" id="2510796"/>
    <lineage>
        <taxon>Bacteria</taxon>
        <taxon>Pseudomonadati</taxon>
        <taxon>Bacteroidota</taxon>
        <taxon>Cytophagia</taxon>
        <taxon>Cytophagales</taxon>
        <taxon>Hymenobacteraceae</taxon>
        <taxon>Hymenobacter</taxon>
    </lineage>
</organism>